<dbReference type="InterPro" id="IPR037239">
    <property type="entry name" value="OSBP_sf"/>
</dbReference>
<feature type="compositionally biased region" description="Low complexity" evidence="5">
    <location>
        <begin position="461"/>
        <end position="470"/>
    </location>
</feature>
<evidence type="ECO:0000313" key="6">
    <source>
        <dbReference type="Proteomes" id="UP000050741"/>
    </source>
</evidence>
<dbReference type="InterPro" id="IPR018494">
    <property type="entry name" value="Oxysterol-bd_CS"/>
</dbReference>
<reference evidence="6" key="1">
    <citation type="submission" date="2014-05" db="EMBL/GenBank/DDBJ databases">
        <title>The genome and life-stage specific transcriptomes of Globodera pallida elucidate key aspects of plant parasitism by a cyst nematode.</title>
        <authorList>
            <person name="Cotton J.A."/>
            <person name="Lilley C.J."/>
            <person name="Jones L.M."/>
            <person name="Kikuchi T."/>
            <person name="Reid A.J."/>
            <person name="Thorpe P."/>
            <person name="Tsai I.J."/>
            <person name="Beasley H."/>
            <person name="Blok V."/>
            <person name="Cock P.J.A."/>
            <person name="Van den Akker S.E."/>
            <person name="Holroyd N."/>
            <person name="Hunt M."/>
            <person name="Mantelin S."/>
            <person name="Naghra H."/>
            <person name="Pain A."/>
            <person name="Palomares-Rius J.E."/>
            <person name="Zarowiecki M."/>
            <person name="Berriman M."/>
            <person name="Jones J.T."/>
            <person name="Urwin P.E."/>
        </authorList>
    </citation>
    <scope>NUCLEOTIDE SEQUENCE [LARGE SCALE GENOMIC DNA]</scope>
    <source>
        <strain evidence="6">Lindley</strain>
    </source>
</reference>
<keyword evidence="6" id="KW-1185">Reference proteome</keyword>
<dbReference type="GO" id="GO:0016020">
    <property type="term" value="C:membrane"/>
    <property type="evidence" value="ECO:0007669"/>
    <property type="project" value="TreeGrafter"/>
</dbReference>
<dbReference type="PANTHER" id="PTHR10972">
    <property type="entry name" value="OXYSTEROL-BINDING PROTEIN-RELATED"/>
    <property type="match status" value="1"/>
</dbReference>
<reference evidence="7" key="2">
    <citation type="submission" date="2016-06" db="UniProtKB">
        <authorList>
            <consortium name="WormBaseParasite"/>
        </authorList>
    </citation>
    <scope>IDENTIFICATION</scope>
</reference>
<feature type="region of interest" description="Disordered" evidence="5">
    <location>
        <begin position="686"/>
        <end position="705"/>
    </location>
</feature>
<dbReference type="GO" id="GO:0006869">
    <property type="term" value="P:lipid transport"/>
    <property type="evidence" value="ECO:0007669"/>
    <property type="project" value="UniProtKB-KW"/>
</dbReference>
<dbReference type="SUPFAM" id="SSF144000">
    <property type="entry name" value="Oxysterol-binding protein-like"/>
    <property type="match status" value="1"/>
</dbReference>
<dbReference type="Gene3D" id="2.40.160.120">
    <property type="match status" value="1"/>
</dbReference>
<dbReference type="Gene3D" id="6.10.140.1150">
    <property type="match status" value="1"/>
</dbReference>
<feature type="compositionally biased region" description="Polar residues" evidence="5">
    <location>
        <begin position="695"/>
        <end position="705"/>
    </location>
</feature>
<dbReference type="PROSITE" id="PS01013">
    <property type="entry name" value="OSBP"/>
    <property type="match status" value="1"/>
</dbReference>
<comment type="similarity">
    <text evidence="1 3">Belongs to the OSBP family.</text>
</comment>
<accession>A0A183BHV6</accession>
<dbReference type="Proteomes" id="UP000050741">
    <property type="component" value="Unassembled WGS sequence"/>
</dbReference>
<evidence type="ECO:0000256" key="3">
    <source>
        <dbReference type="RuleBase" id="RU003844"/>
    </source>
</evidence>
<dbReference type="GO" id="GO:0032934">
    <property type="term" value="F:sterol binding"/>
    <property type="evidence" value="ECO:0007669"/>
    <property type="project" value="TreeGrafter"/>
</dbReference>
<evidence type="ECO:0000256" key="5">
    <source>
        <dbReference type="SAM" id="MobiDB-lite"/>
    </source>
</evidence>
<evidence type="ECO:0000313" key="7">
    <source>
        <dbReference type="WBParaSite" id="GPLIN_000018400"/>
    </source>
</evidence>
<keyword evidence="4" id="KW-0445">Lipid transport</keyword>
<protein>
    <recommendedName>
        <fullName evidence="4">Oxysterol-binding protein</fullName>
    </recommendedName>
</protein>
<evidence type="ECO:0000256" key="4">
    <source>
        <dbReference type="RuleBase" id="RU003845"/>
    </source>
</evidence>
<dbReference type="AlphaFoldDB" id="A0A183BHV6"/>
<sequence>MYADFFAHPDEFIAANYENSAEKRFLAVVKYYLNSLFPGRRGNIAKKPYNPILGETFRCRWTLPRTRPSTSKTTNGPFPGSATNQLTFIAEQVSHHPPISAFHVDHREAGVSCTTYIHTKSSFSFPSSICAEMLGKATLKLHNHDDETYTITFPTAYGRSILTTPFFELGGTVELRCDRTNYRAEITFHTAGIYVFRRPAHQIDGKIYLRSRLLMKLKGEWTGLISLGRRSNNDYTYQHFTDVRAKPSVPKECVPVMQQQGTESRKLWRHVTAALFNNNTDLAGHAKRWLEQRQRDEAEERAQMRQQWQPQNFARMGNGWRYLGSRMSYIERAYRACEGAEEREKLENYLRQRVEPLLKSGAIYAVNWQKDGLNNGNATRRKRGHKCGSSGNRRTSLGWAMGGDTWAAGCEEMKALIVWCEKCEGDDETNLSAIPVPTEQEMHPAWLKAQEALRSIGGKTGQQQQEGTSGDAAVHHQQQSYEAAAAAVYGWPPNVGNQFSPYYQQQQPQHTMYEEQYQRQPPPQQYHHSQQHRQQYRPRMMTGVYSNSTSSRPVPLAQVSVSGLHQSASPRFTKPIRFPSAQQQQPSPDSEVSTESQKFLGEAAGTRQYPVSLRNYIERAYRACEGAEEREKLENYLRQRVEPLLKSGAIYAVNWANEPLPHELNFELKTGWIPANLVKQQFQQKLAEKDGGGSRNNLKNNPPIL</sequence>
<feature type="region of interest" description="Disordered" evidence="5">
    <location>
        <begin position="499"/>
        <end position="536"/>
    </location>
</feature>
<dbReference type="Pfam" id="PF01237">
    <property type="entry name" value="Oxysterol_BP"/>
    <property type="match status" value="1"/>
</dbReference>
<keyword evidence="4" id="KW-0813">Transport</keyword>
<evidence type="ECO:0000256" key="2">
    <source>
        <dbReference type="ARBA" id="ARBA00023121"/>
    </source>
</evidence>
<dbReference type="PANTHER" id="PTHR10972:SF102">
    <property type="entry name" value="OXYSTEROL-BINDING PROTEIN"/>
    <property type="match status" value="1"/>
</dbReference>
<feature type="region of interest" description="Disordered" evidence="5">
    <location>
        <begin position="457"/>
        <end position="479"/>
    </location>
</feature>
<proteinExistence type="inferred from homology"/>
<keyword evidence="2" id="KW-0446">Lipid-binding</keyword>
<name>A0A183BHV6_GLOPA</name>
<dbReference type="InterPro" id="IPR000648">
    <property type="entry name" value="Oxysterol-bd"/>
</dbReference>
<dbReference type="GO" id="GO:0005829">
    <property type="term" value="C:cytosol"/>
    <property type="evidence" value="ECO:0007669"/>
    <property type="project" value="TreeGrafter"/>
</dbReference>
<organism evidence="6 7">
    <name type="scientific">Globodera pallida</name>
    <name type="common">Potato cyst nematode worm</name>
    <name type="synonym">Heterodera pallida</name>
    <dbReference type="NCBI Taxonomy" id="36090"/>
    <lineage>
        <taxon>Eukaryota</taxon>
        <taxon>Metazoa</taxon>
        <taxon>Ecdysozoa</taxon>
        <taxon>Nematoda</taxon>
        <taxon>Chromadorea</taxon>
        <taxon>Rhabditida</taxon>
        <taxon>Tylenchina</taxon>
        <taxon>Tylenchomorpha</taxon>
        <taxon>Tylenchoidea</taxon>
        <taxon>Heteroderidae</taxon>
        <taxon>Heteroderinae</taxon>
        <taxon>Globodera</taxon>
    </lineage>
</organism>
<evidence type="ECO:0000256" key="1">
    <source>
        <dbReference type="ARBA" id="ARBA00008842"/>
    </source>
</evidence>
<dbReference type="WBParaSite" id="GPLIN_000018400">
    <property type="protein sequence ID" value="GPLIN_000018400"/>
    <property type="gene ID" value="GPLIN_000018400"/>
</dbReference>
<dbReference type="Gene3D" id="1.10.287.2720">
    <property type="match status" value="1"/>
</dbReference>